<dbReference type="AlphaFoldDB" id="A0A6A5RTH0"/>
<evidence type="ECO:0000256" key="1">
    <source>
        <dbReference type="SAM" id="MobiDB-lite"/>
    </source>
</evidence>
<sequence length="359" mass="37671">MYFLSPLLFSSALAAAKATDENTPIPEFLDTTPTASTPSTASTKTVFITVTRTLYPTPLYPPPTAKTLPHFAFPPLFTHKGHLGARLSTDDAAWPMFTLATATATSAPFEGHYTPPTTSSMQWHCSYLSTPSSLSSALTISPSVGNSQIRSNAGYAPDPTMPTEVKETAHVIPLPSGSEDTFNMLPIPCDSGVVDIPPVPTQEATATPPVPTGSSDTGPTPPLPSSRPTHSSSPPFPPSDSATPGFNWPTTAPATNTTSNNSADKTEASNSEPVWSGPASPLTNATESSSMTNGTAWSGIDNAIPGQVHDPPLHERALPWLSPPPPLQSTSAAVKRIQGVWGVFRRDCTPCKGEGRVIC</sequence>
<proteinExistence type="predicted"/>
<dbReference type="EMBL" id="ML978960">
    <property type="protein sequence ID" value="KAF1931785.1"/>
    <property type="molecule type" value="Genomic_DNA"/>
</dbReference>
<dbReference type="GeneID" id="54346149"/>
<feature type="chain" id="PRO_5025472488" evidence="2">
    <location>
        <begin position="19"/>
        <end position="359"/>
    </location>
</feature>
<dbReference type="Proteomes" id="UP000800082">
    <property type="component" value="Unassembled WGS sequence"/>
</dbReference>
<organism evidence="3 4">
    <name type="scientific">Didymella exigua CBS 183.55</name>
    <dbReference type="NCBI Taxonomy" id="1150837"/>
    <lineage>
        <taxon>Eukaryota</taxon>
        <taxon>Fungi</taxon>
        <taxon>Dikarya</taxon>
        <taxon>Ascomycota</taxon>
        <taxon>Pezizomycotina</taxon>
        <taxon>Dothideomycetes</taxon>
        <taxon>Pleosporomycetidae</taxon>
        <taxon>Pleosporales</taxon>
        <taxon>Pleosporineae</taxon>
        <taxon>Didymellaceae</taxon>
        <taxon>Didymella</taxon>
    </lineage>
</organism>
<keyword evidence="2" id="KW-0732">Signal</keyword>
<gene>
    <name evidence="3" type="ORF">M421DRAFT_2416</name>
</gene>
<protein>
    <submittedName>
        <fullName evidence="3">Uncharacterized protein</fullName>
    </submittedName>
</protein>
<feature type="signal peptide" evidence="2">
    <location>
        <begin position="1"/>
        <end position="18"/>
    </location>
</feature>
<feature type="region of interest" description="Disordered" evidence="1">
    <location>
        <begin position="193"/>
        <end position="317"/>
    </location>
</feature>
<dbReference type="RefSeq" id="XP_033452033.1">
    <property type="nucleotide sequence ID" value="XM_033588502.1"/>
</dbReference>
<feature type="compositionally biased region" description="Polar residues" evidence="1">
    <location>
        <begin position="281"/>
        <end position="296"/>
    </location>
</feature>
<feature type="compositionally biased region" description="Low complexity" evidence="1">
    <location>
        <begin position="226"/>
        <end position="263"/>
    </location>
</feature>
<evidence type="ECO:0000256" key="2">
    <source>
        <dbReference type="SAM" id="SignalP"/>
    </source>
</evidence>
<keyword evidence="4" id="KW-1185">Reference proteome</keyword>
<evidence type="ECO:0000313" key="4">
    <source>
        <dbReference type="Proteomes" id="UP000800082"/>
    </source>
</evidence>
<name>A0A6A5RTH0_9PLEO</name>
<evidence type="ECO:0000313" key="3">
    <source>
        <dbReference type="EMBL" id="KAF1931785.1"/>
    </source>
</evidence>
<accession>A0A6A5RTH0</accession>
<reference evidence="3" key="1">
    <citation type="journal article" date="2020" name="Stud. Mycol.">
        <title>101 Dothideomycetes genomes: a test case for predicting lifestyles and emergence of pathogens.</title>
        <authorList>
            <person name="Haridas S."/>
            <person name="Albert R."/>
            <person name="Binder M."/>
            <person name="Bloem J."/>
            <person name="Labutti K."/>
            <person name="Salamov A."/>
            <person name="Andreopoulos B."/>
            <person name="Baker S."/>
            <person name="Barry K."/>
            <person name="Bills G."/>
            <person name="Bluhm B."/>
            <person name="Cannon C."/>
            <person name="Castanera R."/>
            <person name="Culley D."/>
            <person name="Daum C."/>
            <person name="Ezra D."/>
            <person name="Gonzalez J."/>
            <person name="Henrissat B."/>
            <person name="Kuo A."/>
            <person name="Liang C."/>
            <person name="Lipzen A."/>
            <person name="Lutzoni F."/>
            <person name="Magnuson J."/>
            <person name="Mondo S."/>
            <person name="Nolan M."/>
            <person name="Ohm R."/>
            <person name="Pangilinan J."/>
            <person name="Park H.-J."/>
            <person name="Ramirez L."/>
            <person name="Alfaro M."/>
            <person name="Sun H."/>
            <person name="Tritt A."/>
            <person name="Yoshinaga Y."/>
            <person name="Zwiers L.-H."/>
            <person name="Turgeon B."/>
            <person name="Goodwin S."/>
            <person name="Spatafora J."/>
            <person name="Crous P."/>
            <person name="Grigoriev I."/>
        </authorList>
    </citation>
    <scope>NUCLEOTIDE SEQUENCE</scope>
    <source>
        <strain evidence="3">CBS 183.55</strain>
    </source>
</reference>